<feature type="non-terminal residue" evidence="3">
    <location>
        <position position="234"/>
    </location>
</feature>
<dbReference type="Proteomes" id="UP000321548">
    <property type="component" value="Unassembled WGS sequence"/>
</dbReference>
<dbReference type="CDD" id="cd00093">
    <property type="entry name" value="HTH_XRE"/>
    <property type="match status" value="1"/>
</dbReference>
<feature type="region of interest" description="Disordered" evidence="1">
    <location>
        <begin position="164"/>
        <end position="234"/>
    </location>
</feature>
<protein>
    <recommendedName>
        <fullName evidence="5">Helix-turn-helix domain-containing protein</fullName>
    </recommendedName>
</protein>
<dbReference type="Pfam" id="PF13413">
    <property type="entry name" value="HTH_25"/>
    <property type="match status" value="1"/>
</dbReference>
<dbReference type="InterPro" id="IPR010982">
    <property type="entry name" value="Lambda_DNA-bd_dom_sf"/>
</dbReference>
<dbReference type="InterPro" id="IPR050400">
    <property type="entry name" value="Bact_Cytoskel_RodZ"/>
</dbReference>
<evidence type="ECO:0000256" key="1">
    <source>
        <dbReference type="SAM" id="MobiDB-lite"/>
    </source>
</evidence>
<keyword evidence="2" id="KW-0472">Membrane</keyword>
<dbReference type="RefSeq" id="WP_187272363.1">
    <property type="nucleotide sequence ID" value="NZ_VDUY01000012.1"/>
</dbReference>
<keyword evidence="4" id="KW-1185">Reference proteome</keyword>
<sequence>MTEQIDSKPGEIDSPGASALSRPSAASTVEQLVTARQAAGLGASDIASRLGMATRQIEALERGDWKSLPGQAFVRAALRSYGKTLGIDVEPLLASIGGQVSAPELKASASLESPMPRGGGFGFGSGGSSSRLAWIVLGVAAVIAIVFYFGPAFELGQRSGDGEIALAPPPATSAGQDGDASPAGSQGAPASGAPLAAGSPGGAAAGAPSPAAAPGPAPSLAPLTPLAPLAPAGS</sequence>
<gene>
    <name evidence="3" type="ORF">FHP08_18210</name>
</gene>
<reference evidence="3 4" key="1">
    <citation type="submission" date="2019-06" db="EMBL/GenBank/DDBJ databases">
        <title>Quisquiliibacterium sp. nov., isolated from a maize field.</title>
        <authorList>
            <person name="Lin S.-Y."/>
            <person name="Tsai C.-F."/>
            <person name="Young C.-C."/>
        </authorList>
    </citation>
    <scope>NUCLEOTIDE SEQUENCE [LARGE SCALE GENOMIC DNA]</scope>
    <source>
        <strain evidence="3 4">CC-CFT501</strain>
    </source>
</reference>
<keyword evidence="2" id="KW-0812">Transmembrane</keyword>
<feature type="transmembrane region" description="Helical" evidence="2">
    <location>
        <begin position="132"/>
        <end position="150"/>
    </location>
</feature>
<proteinExistence type="predicted"/>
<keyword evidence="2" id="KW-1133">Transmembrane helix</keyword>
<evidence type="ECO:0000313" key="4">
    <source>
        <dbReference type="Proteomes" id="UP000321548"/>
    </source>
</evidence>
<feature type="compositionally biased region" description="Low complexity" evidence="1">
    <location>
        <begin position="220"/>
        <end position="234"/>
    </location>
</feature>
<dbReference type="InterPro" id="IPR001387">
    <property type="entry name" value="Cro/C1-type_HTH"/>
</dbReference>
<dbReference type="EMBL" id="VDUY01000012">
    <property type="protein sequence ID" value="TXL61659.1"/>
    <property type="molecule type" value="Genomic_DNA"/>
</dbReference>
<evidence type="ECO:0000256" key="2">
    <source>
        <dbReference type="SAM" id="Phobius"/>
    </source>
</evidence>
<name>A0A5C8NIN3_9BURK</name>
<comment type="caution">
    <text evidence="3">The sequence shown here is derived from an EMBL/GenBank/DDBJ whole genome shotgun (WGS) entry which is preliminary data.</text>
</comment>
<feature type="compositionally biased region" description="Basic and acidic residues" evidence="1">
    <location>
        <begin position="1"/>
        <end position="11"/>
    </location>
</feature>
<dbReference type="PANTHER" id="PTHR34475">
    <property type="match status" value="1"/>
</dbReference>
<dbReference type="Gene3D" id="1.10.260.40">
    <property type="entry name" value="lambda repressor-like DNA-binding domains"/>
    <property type="match status" value="1"/>
</dbReference>
<evidence type="ECO:0000313" key="3">
    <source>
        <dbReference type="EMBL" id="TXL61659.1"/>
    </source>
</evidence>
<evidence type="ECO:0008006" key="5">
    <source>
        <dbReference type="Google" id="ProtNLM"/>
    </source>
</evidence>
<dbReference type="PANTHER" id="PTHR34475:SF1">
    <property type="entry name" value="CYTOSKELETON PROTEIN RODZ"/>
    <property type="match status" value="1"/>
</dbReference>
<feature type="compositionally biased region" description="Low complexity" evidence="1">
    <location>
        <begin position="180"/>
        <end position="198"/>
    </location>
</feature>
<organism evidence="3 4">
    <name type="scientific">Zeimonas arvi</name>
    <dbReference type="NCBI Taxonomy" id="2498847"/>
    <lineage>
        <taxon>Bacteria</taxon>
        <taxon>Pseudomonadati</taxon>
        <taxon>Pseudomonadota</taxon>
        <taxon>Betaproteobacteria</taxon>
        <taxon>Burkholderiales</taxon>
        <taxon>Burkholderiaceae</taxon>
        <taxon>Zeimonas</taxon>
    </lineage>
</organism>
<feature type="region of interest" description="Disordered" evidence="1">
    <location>
        <begin position="1"/>
        <end position="26"/>
    </location>
</feature>
<accession>A0A5C8NIN3</accession>
<dbReference type="GO" id="GO:0003677">
    <property type="term" value="F:DNA binding"/>
    <property type="evidence" value="ECO:0007669"/>
    <property type="project" value="InterPro"/>
</dbReference>
<dbReference type="AlphaFoldDB" id="A0A5C8NIN3"/>